<gene>
    <name evidence="1" type="ORF">ECPE_LOCUS6329</name>
</gene>
<dbReference type="Proteomes" id="UP000272942">
    <property type="component" value="Unassembled WGS sequence"/>
</dbReference>
<dbReference type="WBParaSite" id="ECPE_0000634201-mRNA-1">
    <property type="protein sequence ID" value="ECPE_0000634201-mRNA-1"/>
    <property type="gene ID" value="ECPE_0000634201"/>
</dbReference>
<dbReference type="EMBL" id="UZAN01043325">
    <property type="protein sequence ID" value="VDP78079.1"/>
    <property type="molecule type" value="Genomic_DNA"/>
</dbReference>
<proteinExistence type="predicted"/>
<name>A0A183AH94_9TREM</name>
<evidence type="ECO:0000313" key="1">
    <source>
        <dbReference type="EMBL" id="VDP78079.1"/>
    </source>
</evidence>
<organism evidence="3">
    <name type="scientific">Echinostoma caproni</name>
    <dbReference type="NCBI Taxonomy" id="27848"/>
    <lineage>
        <taxon>Eukaryota</taxon>
        <taxon>Metazoa</taxon>
        <taxon>Spiralia</taxon>
        <taxon>Lophotrochozoa</taxon>
        <taxon>Platyhelminthes</taxon>
        <taxon>Trematoda</taxon>
        <taxon>Digenea</taxon>
        <taxon>Plagiorchiida</taxon>
        <taxon>Echinostomata</taxon>
        <taxon>Echinostomatoidea</taxon>
        <taxon>Echinostomatidae</taxon>
        <taxon>Echinostoma</taxon>
    </lineage>
</organism>
<accession>A0A183AH94</accession>
<reference evidence="1 2" key="2">
    <citation type="submission" date="2018-11" db="EMBL/GenBank/DDBJ databases">
        <authorList>
            <consortium name="Pathogen Informatics"/>
        </authorList>
    </citation>
    <scope>NUCLEOTIDE SEQUENCE [LARGE SCALE GENOMIC DNA]</scope>
    <source>
        <strain evidence="1 2">Egypt</strain>
    </source>
</reference>
<keyword evidence="2" id="KW-1185">Reference proteome</keyword>
<evidence type="ECO:0000313" key="2">
    <source>
        <dbReference type="Proteomes" id="UP000272942"/>
    </source>
</evidence>
<reference evidence="3" key="1">
    <citation type="submission" date="2016-06" db="UniProtKB">
        <authorList>
            <consortium name="WormBaseParasite"/>
        </authorList>
    </citation>
    <scope>IDENTIFICATION</scope>
</reference>
<dbReference type="AlphaFoldDB" id="A0A183AH94"/>
<protein>
    <submittedName>
        <fullName evidence="3">Ovule protein</fullName>
    </submittedName>
</protein>
<sequence>MESATNLTTASPRSTFSFPLLALGKIPPPPPEVLLAALSYGRAMNHNRENEIGSPSGSFSSNTHTISDEKSVGVEFWFRWLMQQSNVFTESQTMAQIHPLTPLLIFLIGFI</sequence>
<evidence type="ECO:0000313" key="3">
    <source>
        <dbReference type="WBParaSite" id="ECPE_0000634201-mRNA-1"/>
    </source>
</evidence>